<sequence>MSRRRATFVLLIFSFIAYIPFIDSWMRFLPRSTLNTRTFTCWCMETTCVGSLTNLSANSDICTSPFSFMPTSTKQPKLVMLVTIPGNTCPSFRSSMLFTSGSNENTCAVSLGSLPGLSSSSIMSCSVGMPTLSVW</sequence>
<evidence type="ECO:0000313" key="1">
    <source>
        <dbReference type="EMBL" id="EJX02363.1"/>
    </source>
</evidence>
<organism evidence="1">
    <name type="scientific">gut metagenome</name>
    <dbReference type="NCBI Taxonomy" id="749906"/>
    <lineage>
        <taxon>unclassified sequences</taxon>
        <taxon>metagenomes</taxon>
        <taxon>organismal metagenomes</taxon>
    </lineage>
</organism>
<reference evidence="1" key="1">
    <citation type="journal article" date="2012" name="PLoS ONE">
        <title>Gene sets for utilization of primary and secondary nutrition supplies in the distal gut of endangered iberian lynx.</title>
        <authorList>
            <person name="Alcaide M."/>
            <person name="Messina E."/>
            <person name="Richter M."/>
            <person name="Bargiela R."/>
            <person name="Peplies J."/>
            <person name="Huws S.A."/>
            <person name="Newbold C.J."/>
            <person name="Golyshin P.N."/>
            <person name="Simon M.A."/>
            <person name="Lopez G."/>
            <person name="Yakimov M.M."/>
            <person name="Ferrer M."/>
        </authorList>
    </citation>
    <scope>NUCLEOTIDE SEQUENCE</scope>
</reference>
<dbReference type="EMBL" id="AMCI01002571">
    <property type="protein sequence ID" value="EJX02363.1"/>
    <property type="molecule type" value="Genomic_DNA"/>
</dbReference>
<gene>
    <name evidence="1" type="ORF">EVA_09531</name>
</gene>
<accession>J9GJW8</accession>
<protein>
    <submittedName>
        <fullName evidence="1">Uncharacterized protein</fullName>
    </submittedName>
</protein>
<dbReference type="AlphaFoldDB" id="J9GJW8"/>
<comment type="caution">
    <text evidence="1">The sequence shown here is derived from an EMBL/GenBank/DDBJ whole genome shotgun (WGS) entry which is preliminary data.</text>
</comment>
<name>J9GJW8_9ZZZZ</name>
<proteinExistence type="predicted"/>